<evidence type="ECO:0000256" key="1">
    <source>
        <dbReference type="SAM" id="MobiDB-lite"/>
    </source>
</evidence>
<evidence type="ECO:0000259" key="3">
    <source>
        <dbReference type="PROSITE" id="PS50097"/>
    </source>
</evidence>
<feature type="compositionally biased region" description="Pro residues" evidence="1">
    <location>
        <begin position="406"/>
        <end position="416"/>
    </location>
</feature>
<dbReference type="PANTHER" id="PTHR46306">
    <property type="entry name" value="BTB/POZ DOMAIN-CONTAINING PROTEIN 9"/>
    <property type="match status" value="1"/>
</dbReference>
<dbReference type="PANTHER" id="PTHR46306:SF1">
    <property type="entry name" value="BTB_POZ DOMAIN-CONTAINING PROTEIN 9"/>
    <property type="match status" value="1"/>
</dbReference>
<dbReference type="PROSITE" id="PS50030">
    <property type="entry name" value="UBA"/>
    <property type="match status" value="1"/>
</dbReference>
<dbReference type="OrthoDB" id="2412035at2759"/>
<evidence type="ECO:0000313" key="5">
    <source>
        <dbReference type="Proteomes" id="UP000022910"/>
    </source>
</evidence>
<evidence type="ECO:0000259" key="2">
    <source>
        <dbReference type="PROSITE" id="PS50030"/>
    </source>
</evidence>
<dbReference type="SMART" id="SM00165">
    <property type="entry name" value="UBA"/>
    <property type="match status" value="1"/>
</dbReference>
<sequence>MDFILLQKLSQNLLEILDDDEYYDITIEVGNDPYVKIFRSHIVILNYRSSYLRRILSTNKKENDGTLIHIKLPNISPEIFQLILRYIYGGKLPLIDYDNLDIIKILVAANELNLQELITHIQSFLIQNKANWMEQNFNLIYQTSFENNSFLELQKYCTDLMSKYPDKILKSLDFSSVPEKILISLIQSDNLQMSEIQVWENVLKWGLVQNPGLSSNPSNYSKDDFNSLKNTLQSCIPFIRFYNLTSQEFSDHILPYKEVLPEELYMDLLKTFLSLNPNSKPGHKSNPRMTKEITPPPPPRSSYSYSKNTFDDLDKQPQLSSSSSNYKGDLIDFSASTLFNSNPIHKSNPRMTKEITPPSPLKPSVSYFNEPPRLSSNPFETFLSLNSLNTNSKPSHKSDSRMTKEIPPPPPPPPFFNPSYLYHKSNPRMTPPRPITPSYFNDLHKLPRLSSISSNKNGDLSSASTYQELTPWKGTQNIQRSLPVKLDQEFSEEYQETLIRLKDMGFNNEEENLKALKEFNGDLERVIENLISKM</sequence>
<dbReference type="SUPFAM" id="SSF54695">
    <property type="entry name" value="POZ domain"/>
    <property type="match status" value="1"/>
</dbReference>
<dbReference type="PROSITE" id="PS50097">
    <property type="entry name" value="BTB"/>
    <property type="match status" value="1"/>
</dbReference>
<name>A0A015K5A0_RHIIW</name>
<evidence type="ECO:0008006" key="6">
    <source>
        <dbReference type="Google" id="ProtNLM"/>
    </source>
</evidence>
<dbReference type="HOGENOM" id="CLU_510121_0_0_1"/>
<dbReference type="Gene3D" id="3.30.710.10">
    <property type="entry name" value="Potassium Channel Kv1.1, Chain A"/>
    <property type="match status" value="1"/>
</dbReference>
<proteinExistence type="predicted"/>
<feature type="region of interest" description="Disordered" evidence="1">
    <location>
        <begin position="385"/>
        <end position="419"/>
    </location>
</feature>
<organism evidence="4 5">
    <name type="scientific">Rhizophagus irregularis (strain DAOM 197198w)</name>
    <name type="common">Glomus intraradices</name>
    <dbReference type="NCBI Taxonomy" id="1432141"/>
    <lineage>
        <taxon>Eukaryota</taxon>
        <taxon>Fungi</taxon>
        <taxon>Fungi incertae sedis</taxon>
        <taxon>Mucoromycota</taxon>
        <taxon>Glomeromycotina</taxon>
        <taxon>Glomeromycetes</taxon>
        <taxon>Glomerales</taxon>
        <taxon>Glomeraceae</taxon>
        <taxon>Rhizophagus</taxon>
    </lineage>
</organism>
<dbReference type="InterPro" id="IPR011333">
    <property type="entry name" value="SKP1/BTB/POZ_sf"/>
</dbReference>
<dbReference type="InterPro" id="IPR000210">
    <property type="entry name" value="BTB/POZ_dom"/>
</dbReference>
<dbReference type="Gene3D" id="1.10.8.10">
    <property type="entry name" value="DNA helicase RuvA subunit, C-terminal domain"/>
    <property type="match status" value="1"/>
</dbReference>
<dbReference type="EMBL" id="JEMT01028457">
    <property type="protein sequence ID" value="EXX54591.1"/>
    <property type="molecule type" value="Genomic_DNA"/>
</dbReference>
<dbReference type="CDD" id="cd18186">
    <property type="entry name" value="BTB_POZ_ZBTB_KLHL-like"/>
    <property type="match status" value="1"/>
</dbReference>
<protein>
    <recommendedName>
        <fullName evidence="6">BTB domain-containing protein</fullName>
    </recommendedName>
</protein>
<dbReference type="InterPro" id="IPR015940">
    <property type="entry name" value="UBA"/>
</dbReference>
<feature type="domain" description="UBA" evidence="2">
    <location>
        <begin position="489"/>
        <end position="533"/>
    </location>
</feature>
<dbReference type="Proteomes" id="UP000022910">
    <property type="component" value="Unassembled WGS sequence"/>
</dbReference>
<dbReference type="Pfam" id="PF00651">
    <property type="entry name" value="BTB"/>
    <property type="match status" value="1"/>
</dbReference>
<dbReference type="InterPro" id="IPR009060">
    <property type="entry name" value="UBA-like_sf"/>
</dbReference>
<feature type="domain" description="BTB" evidence="3">
    <location>
        <begin position="23"/>
        <end position="96"/>
    </location>
</feature>
<dbReference type="SMR" id="A0A015K5A0"/>
<dbReference type="Gene3D" id="1.25.40.420">
    <property type="match status" value="1"/>
</dbReference>
<evidence type="ECO:0000313" key="4">
    <source>
        <dbReference type="EMBL" id="EXX54591.1"/>
    </source>
</evidence>
<keyword evidence="5" id="KW-1185">Reference proteome</keyword>
<reference evidence="4 5" key="1">
    <citation type="submission" date="2014-02" db="EMBL/GenBank/DDBJ databases">
        <title>Single nucleus genome sequencing reveals high similarity among nuclei of an endomycorrhizal fungus.</title>
        <authorList>
            <person name="Lin K."/>
            <person name="Geurts R."/>
            <person name="Zhang Z."/>
            <person name="Limpens E."/>
            <person name="Saunders D.G."/>
            <person name="Mu D."/>
            <person name="Pang E."/>
            <person name="Cao H."/>
            <person name="Cha H."/>
            <person name="Lin T."/>
            <person name="Zhou Q."/>
            <person name="Shang Y."/>
            <person name="Li Y."/>
            <person name="Ivanov S."/>
            <person name="Sharma T."/>
            <person name="Velzen R.V."/>
            <person name="Ruijter N.D."/>
            <person name="Aanen D.K."/>
            <person name="Win J."/>
            <person name="Kamoun S."/>
            <person name="Bisseling T."/>
            <person name="Huang S."/>
        </authorList>
    </citation>
    <scope>NUCLEOTIDE SEQUENCE [LARGE SCALE GENOMIC DNA]</scope>
    <source>
        <strain evidence="5">DAOM197198w</strain>
    </source>
</reference>
<dbReference type="GO" id="GO:0005737">
    <property type="term" value="C:cytoplasm"/>
    <property type="evidence" value="ECO:0007669"/>
    <property type="project" value="TreeGrafter"/>
</dbReference>
<comment type="caution">
    <text evidence="4">The sequence shown here is derived from an EMBL/GenBank/DDBJ whole genome shotgun (WGS) entry which is preliminary data.</text>
</comment>
<feature type="region of interest" description="Disordered" evidence="1">
    <location>
        <begin position="277"/>
        <end position="324"/>
    </location>
</feature>
<dbReference type="Pfam" id="PF07707">
    <property type="entry name" value="BACK"/>
    <property type="match status" value="1"/>
</dbReference>
<dbReference type="AlphaFoldDB" id="A0A015K5A0"/>
<dbReference type="SMART" id="SM00225">
    <property type="entry name" value="BTB"/>
    <property type="match status" value="1"/>
</dbReference>
<dbReference type="SUPFAM" id="SSF46934">
    <property type="entry name" value="UBA-like"/>
    <property type="match status" value="1"/>
</dbReference>
<dbReference type="InterPro" id="IPR052407">
    <property type="entry name" value="BTB_POZ_domain_cont_9"/>
</dbReference>
<dbReference type="InterPro" id="IPR011705">
    <property type="entry name" value="BACK"/>
</dbReference>
<dbReference type="Pfam" id="PF00627">
    <property type="entry name" value="UBA"/>
    <property type="match status" value="1"/>
</dbReference>
<gene>
    <name evidence="4" type="ORF">RirG_233100</name>
</gene>
<accession>A0A015K5A0</accession>